<evidence type="ECO:0000313" key="2">
    <source>
        <dbReference type="EMBL" id="KAF7417654.1"/>
    </source>
</evidence>
<keyword evidence="3" id="KW-1185">Reference proteome</keyword>
<comment type="caution">
    <text evidence="2">The sequence shown here is derived from an EMBL/GenBank/DDBJ whole genome shotgun (WGS) entry which is preliminary data.</text>
</comment>
<sequence>MLAPSNACIVSGASGVKVPPAVLRDPQFSCRSCGKVLSMVHERKVLSYRVKSRIEPTGSTYRRPIVRRIVRNKAAEKAKHAHQQQQAQQQQGQQQGQPGSGGSVSVIAHAPATPAGHPAAAAPNAYSISGILGIPAHHQDPNGNSIKRKRADDASMTLLQRRNYPILRVALPFNLLSLRIYLNGISESS</sequence>
<feature type="compositionally biased region" description="Low complexity" evidence="1">
    <location>
        <begin position="108"/>
        <end position="120"/>
    </location>
</feature>
<dbReference type="Proteomes" id="UP000617340">
    <property type="component" value="Unassembled WGS sequence"/>
</dbReference>
<proteinExistence type="predicted"/>
<name>A0A834NTV5_VESGE</name>
<feature type="region of interest" description="Disordered" evidence="1">
    <location>
        <begin position="74"/>
        <end position="120"/>
    </location>
</feature>
<dbReference type="EMBL" id="JACSDZ010000001">
    <property type="protein sequence ID" value="KAF7417654.1"/>
    <property type="molecule type" value="Genomic_DNA"/>
</dbReference>
<gene>
    <name evidence="2" type="ORF">HZH68_000307</name>
</gene>
<organism evidence="2 3">
    <name type="scientific">Vespula germanica</name>
    <name type="common">German yellow jacket</name>
    <name type="synonym">Paravespula germanica</name>
    <dbReference type="NCBI Taxonomy" id="30212"/>
    <lineage>
        <taxon>Eukaryota</taxon>
        <taxon>Metazoa</taxon>
        <taxon>Ecdysozoa</taxon>
        <taxon>Arthropoda</taxon>
        <taxon>Hexapoda</taxon>
        <taxon>Insecta</taxon>
        <taxon>Pterygota</taxon>
        <taxon>Neoptera</taxon>
        <taxon>Endopterygota</taxon>
        <taxon>Hymenoptera</taxon>
        <taxon>Apocrita</taxon>
        <taxon>Aculeata</taxon>
        <taxon>Vespoidea</taxon>
        <taxon>Vespidae</taxon>
        <taxon>Vespinae</taxon>
        <taxon>Vespula</taxon>
    </lineage>
</organism>
<accession>A0A834NTV5</accession>
<feature type="compositionally biased region" description="Low complexity" evidence="1">
    <location>
        <begin position="83"/>
        <end position="97"/>
    </location>
</feature>
<evidence type="ECO:0000313" key="3">
    <source>
        <dbReference type="Proteomes" id="UP000617340"/>
    </source>
</evidence>
<dbReference type="AlphaFoldDB" id="A0A834NTV5"/>
<reference evidence="2" key="1">
    <citation type="journal article" date="2020" name="G3 (Bethesda)">
        <title>High-Quality Assemblies for Three Invasive Social Wasps from the &lt;i&gt;Vespula&lt;/i&gt; Genus.</title>
        <authorList>
            <person name="Harrop T.W.R."/>
            <person name="Guhlin J."/>
            <person name="McLaughlin G.M."/>
            <person name="Permina E."/>
            <person name="Stockwell P."/>
            <person name="Gilligan J."/>
            <person name="Le Lec M.F."/>
            <person name="Gruber M.A.M."/>
            <person name="Quinn O."/>
            <person name="Lovegrove M."/>
            <person name="Duncan E.J."/>
            <person name="Remnant E.J."/>
            <person name="Van Eeckhoven J."/>
            <person name="Graham B."/>
            <person name="Knapp R.A."/>
            <person name="Langford K.W."/>
            <person name="Kronenberg Z."/>
            <person name="Press M.O."/>
            <person name="Eacker S.M."/>
            <person name="Wilson-Rankin E.E."/>
            <person name="Purcell J."/>
            <person name="Lester P.J."/>
            <person name="Dearden P.K."/>
        </authorList>
    </citation>
    <scope>NUCLEOTIDE SEQUENCE</scope>
    <source>
        <strain evidence="2">Linc-1</strain>
    </source>
</reference>
<evidence type="ECO:0000256" key="1">
    <source>
        <dbReference type="SAM" id="MobiDB-lite"/>
    </source>
</evidence>
<protein>
    <submittedName>
        <fullName evidence="2">Uncharacterized protein</fullName>
    </submittedName>
</protein>